<protein>
    <recommendedName>
        <fullName evidence="1">Stage 0 sporulation protein A homolog</fullName>
    </recommendedName>
</protein>
<dbReference type="PROSITE" id="PS50110">
    <property type="entry name" value="RESPONSE_REGULATORY"/>
    <property type="match status" value="1"/>
</dbReference>
<dbReference type="Gene3D" id="1.10.10.10">
    <property type="entry name" value="Winged helix-like DNA-binding domain superfamily/Winged helix DNA-binding domain"/>
    <property type="match status" value="1"/>
</dbReference>
<dbReference type="EMBL" id="JPGY02000001">
    <property type="protein sequence ID" value="KRU14198.1"/>
    <property type="molecule type" value="Genomic_DNA"/>
</dbReference>
<dbReference type="PANTHER" id="PTHR48111:SF21">
    <property type="entry name" value="DNA-BINDING DUAL MASTER TRANSCRIPTIONAL REGULATOR RPAA"/>
    <property type="match status" value="1"/>
</dbReference>
<organism evidence="12 15">
    <name type="scientific">Clostridium pasteurianum DSM 525 = ATCC 6013</name>
    <dbReference type="NCBI Taxonomy" id="1262449"/>
    <lineage>
        <taxon>Bacteria</taxon>
        <taxon>Bacillati</taxon>
        <taxon>Bacillota</taxon>
        <taxon>Clostridia</taxon>
        <taxon>Eubacteriales</taxon>
        <taxon>Clostridiaceae</taxon>
        <taxon>Clostridium</taxon>
    </lineage>
</organism>
<dbReference type="FunFam" id="3.40.50.2300:FF:000001">
    <property type="entry name" value="DNA-binding response regulator PhoB"/>
    <property type="match status" value="1"/>
</dbReference>
<dbReference type="PANTHER" id="PTHR48111">
    <property type="entry name" value="REGULATOR OF RPOS"/>
    <property type="match status" value="1"/>
</dbReference>
<evidence type="ECO:0000256" key="5">
    <source>
        <dbReference type="ARBA" id="ARBA00023125"/>
    </source>
</evidence>
<dbReference type="Gene3D" id="6.10.250.690">
    <property type="match status" value="1"/>
</dbReference>
<accession>A0A0H3J8K1</accession>
<evidence type="ECO:0000313" key="14">
    <source>
        <dbReference type="Proteomes" id="UP000028042"/>
    </source>
</evidence>
<evidence type="ECO:0000256" key="3">
    <source>
        <dbReference type="ARBA" id="ARBA00023012"/>
    </source>
</evidence>
<evidence type="ECO:0000256" key="6">
    <source>
        <dbReference type="ARBA" id="ARBA00023163"/>
    </source>
</evidence>
<dbReference type="GO" id="GO:0000156">
    <property type="term" value="F:phosphorelay response regulator activity"/>
    <property type="evidence" value="ECO:0007669"/>
    <property type="project" value="TreeGrafter"/>
</dbReference>
<evidence type="ECO:0000259" key="11">
    <source>
        <dbReference type="PROSITE" id="PS51755"/>
    </source>
</evidence>
<gene>
    <name evidence="12" type="primary">srrA2</name>
    <name evidence="12" type="ORF">CLPA_c37500</name>
    <name evidence="13" type="ORF">CP6013_03454</name>
</gene>
<dbReference type="GO" id="GO:0006355">
    <property type="term" value="P:regulation of DNA-templated transcription"/>
    <property type="evidence" value="ECO:0007669"/>
    <property type="project" value="InterPro"/>
</dbReference>
<dbReference type="Proteomes" id="UP000028042">
    <property type="component" value="Unassembled WGS sequence"/>
</dbReference>
<dbReference type="CDD" id="cd00383">
    <property type="entry name" value="trans_reg_C"/>
    <property type="match status" value="1"/>
</dbReference>
<reference evidence="12 15" key="1">
    <citation type="journal article" date="2015" name="Genome Announc.">
        <title>Complete Genome Sequence of the Nitrogen-Fixing and Solvent-Producing Clostridium pasteurianum DSM 525.</title>
        <authorList>
            <person name="Poehlein A."/>
            <person name="Grosse-Honebrink A."/>
            <person name="Zhang Y."/>
            <person name="Minton N.P."/>
            <person name="Daniel R."/>
        </authorList>
    </citation>
    <scope>NUCLEOTIDE SEQUENCE [LARGE SCALE GENOMIC DNA]</scope>
    <source>
        <strain evidence="12">DSM 525</strain>
        <strain evidence="15">DSM 525 / ATCC 6013</strain>
    </source>
</reference>
<dbReference type="KEGG" id="cpae:CPAST_c37500"/>
<keyword evidence="15" id="KW-1185">Reference proteome</keyword>
<feature type="domain" description="OmpR/PhoB-type" evidence="11">
    <location>
        <begin position="141"/>
        <end position="238"/>
    </location>
</feature>
<evidence type="ECO:0000256" key="7">
    <source>
        <dbReference type="ARBA" id="ARBA00024867"/>
    </source>
</evidence>
<dbReference type="InterPro" id="IPR039420">
    <property type="entry name" value="WalR-like"/>
</dbReference>
<feature type="DNA-binding region" description="OmpR/PhoB-type" evidence="9">
    <location>
        <begin position="141"/>
        <end position="238"/>
    </location>
</feature>
<dbReference type="GO" id="GO:0005829">
    <property type="term" value="C:cytosol"/>
    <property type="evidence" value="ECO:0007669"/>
    <property type="project" value="TreeGrafter"/>
</dbReference>
<dbReference type="KEGG" id="cpat:CLPA_c37500"/>
<dbReference type="InterPro" id="IPR011006">
    <property type="entry name" value="CheY-like_superfamily"/>
</dbReference>
<comment type="function">
    <text evidence="7">May play the central regulatory role in sporulation. It may be an element of the effector pathway responsible for the activation of sporulation genes in response to nutritional stress. Spo0A may act in concert with spo0H (a sigma factor) to control the expression of some genes that are critical to the sporulation process.</text>
</comment>
<dbReference type="AlphaFoldDB" id="A0A0H3J8K1"/>
<dbReference type="GO" id="GO:0032993">
    <property type="term" value="C:protein-DNA complex"/>
    <property type="evidence" value="ECO:0007669"/>
    <property type="project" value="TreeGrafter"/>
</dbReference>
<evidence type="ECO:0000313" key="15">
    <source>
        <dbReference type="Proteomes" id="UP000030905"/>
    </source>
</evidence>
<evidence type="ECO:0000259" key="10">
    <source>
        <dbReference type="PROSITE" id="PS50110"/>
    </source>
</evidence>
<evidence type="ECO:0000313" key="13">
    <source>
        <dbReference type="EMBL" id="KRU14198.1"/>
    </source>
</evidence>
<evidence type="ECO:0000256" key="8">
    <source>
        <dbReference type="PROSITE-ProRule" id="PRU00169"/>
    </source>
</evidence>
<evidence type="ECO:0000313" key="12">
    <source>
        <dbReference type="EMBL" id="AJA53777.1"/>
    </source>
</evidence>
<feature type="domain" description="Response regulatory" evidence="10">
    <location>
        <begin position="18"/>
        <end position="131"/>
    </location>
</feature>
<dbReference type="EMBL" id="CP009268">
    <property type="protein sequence ID" value="AJA53777.1"/>
    <property type="molecule type" value="Genomic_DNA"/>
</dbReference>
<dbReference type="SMART" id="SM00448">
    <property type="entry name" value="REC"/>
    <property type="match status" value="1"/>
</dbReference>
<evidence type="ECO:0000256" key="1">
    <source>
        <dbReference type="ARBA" id="ARBA00018672"/>
    </source>
</evidence>
<dbReference type="SMART" id="SM00862">
    <property type="entry name" value="Trans_reg_C"/>
    <property type="match status" value="1"/>
</dbReference>
<name>A0A0H3J8K1_CLOPA</name>
<dbReference type="SUPFAM" id="SSF46894">
    <property type="entry name" value="C-terminal effector domain of the bipartite response regulators"/>
    <property type="match status" value="1"/>
</dbReference>
<dbReference type="Pfam" id="PF00072">
    <property type="entry name" value="Response_reg"/>
    <property type="match status" value="1"/>
</dbReference>
<dbReference type="GO" id="GO:0000976">
    <property type="term" value="F:transcription cis-regulatory region binding"/>
    <property type="evidence" value="ECO:0007669"/>
    <property type="project" value="TreeGrafter"/>
</dbReference>
<reference evidence="13" key="2">
    <citation type="submission" date="2015-10" db="EMBL/GenBank/DDBJ databases">
        <title>Improved Draft Genome Sequence of Clostridium pasteurianum Strain ATCC 6013 (DSM 525) Using a Hybrid Next-Generation Sequencing Approach.</title>
        <authorList>
            <person name="Pyne M.E."/>
            <person name="Utturkar S.M."/>
            <person name="Brown S.D."/>
            <person name="Moo-Young M."/>
            <person name="Chung D.A."/>
            <person name="Chou P.C."/>
        </authorList>
    </citation>
    <scope>NUCLEOTIDE SEQUENCE</scope>
    <source>
        <strain evidence="13">ATCC 6013</strain>
    </source>
</reference>
<dbReference type="InterPro" id="IPR016032">
    <property type="entry name" value="Sig_transdc_resp-reg_C-effctor"/>
</dbReference>
<dbReference type="PATRIC" id="fig|1262449.7.peg.3779"/>
<keyword evidence="4" id="KW-0805">Transcription regulation</keyword>
<dbReference type="Gene3D" id="3.40.50.2300">
    <property type="match status" value="1"/>
</dbReference>
<evidence type="ECO:0000256" key="4">
    <source>
        <dbReference type="ARBA" id="ARBA00023015"/>
    </source>
</evidence>
<dbReference type="FunFam" id="1.10.10.10:FF:000018">
    <property type="entry name" value="DNA-binding response regulator ResD"/>
    <property type="match status" value="1"/>
</dbReference>
<dbReference type="PROSITE" id="PS51755">
    <property type="entry name" value="OMPR_PHOB"/>
    <property type="match status" value="1"/>
</dbReference>
<keyword evidence="3" id="KW-0902">Two-component regulatory system</keyword>
<sequence length="239" mass="27337">MVIVRPIGGIGMEGTLGTILIIDDDENIADIIKIYLESSGYNTRLCYDGKEAMNTFIECKPDLVLLDVMLPHVDGIDVLKSIRKEYETPVIMLTAKGETFDKVLALELGADDYIVKPFEAKELIARVKAVLRRYNTDNRGKEKLNFDGLLIDINSYAVVYNGEEIKMPPKEFELLYYLANNRNRVFTREQLLCEVWGYDYPGDSRTVDVHVKRLREKLQGGANWQIQTVWGVGYKFEVK</sequence>
<dbReference type="InterPro" id="IPR036388">
    <property type="entry name" value="WH-like_DNA-bd_sf"/>
</dbReference>
<dbReference type="eggNOG" id="COG0745">
    <property type="taxonomic scope" value="Bacteria"/>
</dbReference>
<dbReference type="Proteomes" id="UP000030905">
    <property type="component" value="Chromosome"/>
</dbReference>
<feature type="modified residue" description="4-aspartylphosphate" evidence="8">
    <location>
        <position position="67"/>
    </location>
</feature>
<dbReference type="InterPro" id="IPR001789">
    <property type="entry name" value="Sig_transdc_resp-reg_receiver"/>
</dbReference>
<evidence type="ECO:0000256" key="9">
    <source>
        <dbReference type="PROSITE-ProRule" id="PRU01091"/>
    </source>
</evidence>
<dbReference type="SUPFAM" id="SSF52172">
    <property type="entry name" value="CheY-like"/>
    <property type="match status" value="1"/>
</dbReference>
<proteinExistence type="predicted"/>
<dbReference type="Pfam" id="PF00486">
    <property type="entry name" value="Trans_reg_C"/>
    <property type="match status" value="1"/>
</dbReference>
<evidence type="ECO:0000256" key="2">
    <source>
        <dbReference type="ARBA" id="ARBA00022553"/>
    </source>
</evidence>
<keyword evidence="2 8" id="KW-0597">Phosphoprotein</keyword>
<reference evidence="13 14" key="3">
    <citation type="journal article" name="Genome Announc.">
        <title>Improved Draft Genome Sequence of Clostridium pasteurianum Strain ATCC 6013 (DSM 525) Using a Hybrid Next-Generation Sequencing Approach.</title>
        <authorList>
            <person name="Pyne M.E."/>
            <person name="Utturkar S."/>
            <person name="Brown S.D."/>
            <person name="Moo-Young M."/>
            <person name="Chung D.A."/>
            <person name="Chou C.P."/>
        </authorList>
    </citation>
    <scope>NUCLEOTIDE SEQUENCE [LARGE SCALE GENOMIC DNA]</scope>
    <source>
        <strain evidence="13 14">ATCC 6013</strain>
    </source>
</reference>
<dbReference type="InterPro" id="IPR001867">
    <property type="entry name" value="OmpR/PhoB-type_DNA-bd"/>
</dbReference>
<keyword evidence="6" id="KW-0804">Transcription</keyword>
<keyword evidence="5 9" id="KW-0238">DNA-binding</keyword>